<keyword evidence="4" id="KW-1185">Reference proteome</keyword>
<dbReference type="KEGG" id="hch:HCH_01375"/>
<accession>Q2SM86</accession>
<dbReference type="HOGENOM" id="CLU_064076_1_1_6"/>
<protein>
    <submittedName>
        <fullName evidence="3">ABC-type amino acid transport/signal transduction systems, periplasmic component/domain</fullName>
    </submittedName>
</protein>
<feature type="signal peptide" evidence="1">
    <location>
        <begin position="1"/>
        <end position="22"/>
    </location>
</feature>
<dbReference type="AlphaFoldDB" id="Q2SM86"/>
<evidence type="ECO:0000313" key="3">
    <source>
        <dbReference type="EMBL" id="ABC28238.1"/>
    </source>
</evidence>
<dbReference type="InterPro" id="IPR001638">
    <property type="entry name" value="Solute-binding_3/MltF_N"/>
</dbReference>
<evidence type="ECO:0000313" key="4">
    <source>
        <dbReference type="Proteomes" id="UP000000238"/>
    </source>
</evidence>
<feature type="chain" id="PRO_5004215653" evidence="1">
    <location>
        <begin position="23"/>
        <end position="253"/>
    </location>
</feature>
<dbReference type="eggNOG" id="COG0834">
    <property type="taxonomic scope" value="Bacteria"/>
</dbReference>
<gene>
    <name evidence="3" type="ordered locus">HCH_01375</name>
</gene>
<dbReference type="Proteomes" id="UP000000238">
    <property type="component" value="Chromosome"/>
</dbReference>
<dbReference type="Pfam" id="PF00497">
    <property type="entry name" value="SBP_bac_3"/>
    <property type="match status" value="1"/>
</dbReference>
<dbReference type="EMBL" id="CP000155">
    <property type="protein sequence ID" value="ABC28238.1"/>
    <property type="molecule type" value="Genomic_DNA"/>
</dbReference>
<proteinExistence type="predicted"/>
<evidence type="ECO:0000259" key="2">
    <source>
        <dbReference type="Pfam" id="PF00497"/>
    </source>
</evidence>
<reference evidence="3 4" key="1">
    <citation type="journal article" date="2005" name="Nucleic Acids Res.">
        <title>Genomic blueprint of Hahella chejuensis, a marine microbe producing an algicidal agent.</title>
        <authorList>
            <person name="Jeong H."/>
            <person name="Yim J.H."/>
            <person name="Lee C."/>
            <person name="Choi S.-H."/>
            <person name="Park Y.K."/>
            <person name="Yoon S.H."/>
            <person name="Hur C.-G."/>
            <person name="Kang H.-Y."/>
            <person name="Kim D."/>
            <person name="Lee H.H."/>
            <person name="Park K.H."/>
            <person name="Park S.-H."/>
            <person name="Park H.-S."/>
            <person name="Lee H.K."/>
            <person name="Oh T.K."/>
            <person name="Kim J.F."/>
        </authorList>
    </citation>
    <scope>NUCLEOTIDE SEQUENCE [LARGE SCALE GENOMIC DNA]</scope>
    <source>
        <strain evidence="3 4">KCTC 2396</strain>
    </source>
</reference>
<dbReference type="STRING" id="349521.HCH_01375"/>
<dbReference type="PANTHER" id="PTHR38834">
    <property type="entry name" value="PERIPLASMIC SUBSTRATE BINDING PROTEIN FAMILY 3"/>
    <property type="match status" value="1"/>
</dbReference>
<organism evidence="3 4">
    <name type="scientific">Hahella chejuensis (strain KCTC 2396)</name>
    <dbReference type="NCBI Taxonomy" id="349521"/>
    <lineage>
        <taxon>Bacteria</taxon>
        <taxon>Pseudomonadati</taxon>
        <taxon>Pseudomonadota</taxon>
        <taxon>Gammaproteobacteria</taxon>
        <taxon>Oceanospirillales</taxon>
        <taxon>Hahellaceae</taxon>
        <taxon>Hahella</taxon>
    </lineage>
</organism>
<keyword evidence="1" id="KW-0732">Signal</keyword>
<sequence>MQVSRWFCVFMLLLCRALPAGAEMSGGANTALDVYISEYPPFCYTENGVAKGMAVETVQEIMRTTGQSYPIQSTPWKRGLHYLASKPNAALFTVTRTEQREPLYKWVGPVAISNLVFFAPKNSDIRISSMDDARAVPRIGTVQGYSAEKLLQRQGFTNLISSSGSEQFNPGNLVRGYLDLWVTVDVVGVYTARLQGIDPGLMKVVYVIQEQPKYIAFSKDVPDSVIQIWQDALDEMKRDGRMQSITQKWLGTP</sequence>
<dbReference type="PANTHER" id="PTHR38834:SF3">
    <property type="entry name" value="SOLUTE-BINDING PROTEIN FAMILY 3_N-TERMINAL DOMAIN-CONTAINING PROTEIN"/>
    <property type="match status" value="1"/>
</dbReference>
<dbReference type="Gene3D" id="3.40.190.10">
    <property type="entry name" value="Periplasmic binding protein-like II"/>
    <property type="match status" value="2"/>
</dbReference>
<evidence type="ECO:0000256" key="1">
    <source>
        <dbReference type="SAM" id="SignalP"/>
    </source>
</evidence>
<name>Q2SM86_HAHCH</name>
<feature type="domain" description="Solute-binding protein family 3/N-terminal" evidence="2">
    <location>
        <begin position="37"/>
        <end position="251"/>
    </location>
</feature>
<dbReference type="SUPFAM" id="SSF53850">
    <property type="entry name" value="Periplasmic binding protein-like II"/>
    <property type="match status" value="1"/>
</dbReference>